<dbReference type="InterPro" id="IPR021737">
    <property type="entry name" value="Phage_phiKZ_Orf197"/>
</dbReference>
<organism evidence="2 3">
    <name type="scientific">Alteromonas australica</name>
    <dbReference type="NCBI Taxonomy" id="589873"/>
    <lineage>
        <taxon>Bacteria</taxon>
        <taxon>Pseudomonadati</taxon>
        <taxon>Pseudomonadota</taxon>
        <taxon>Gammaproteobacteria</taxon>
        <taxon>Alteromonadales</taxon>
        <taxon>Alteromonadaceae</taxon>
        <taxon>Alteromonas/Salinimonas group</taxon>
        <taxon>Alteromonas</taxon>
    </lineage>
</organism>
<name>A0A358E0P6_9ALTE</name>
<feature type="non-terminal residue" evidence="2">
    <location>
        <position position="115"/>
    </location>
</feature>
<evidence type="ECO:0000256" key="1">
    <source>
        <dbReference type="SAM" id="Phobius"/>
    </source>
</evidence>
<reference evidence="2 3" key="1">
    <citation type="journal article" date="2018" name="Nat. Biotechnol.">
        <title>A standardized bacterial taxonomy based on genome phylogeny substantially revises the tree of life.</title>
        <authorList>
            <person name="Parks D.H."/>
            <person name="Chuvochina M."/>
            <person name="Waite D.W."/>
            <person name="Rinke C."/>
            <person name="Skarshewski A."/>
            <person name="Chaumeil P.A."/>
            <person name="Hugenholtz P."/>
        </authorList>
    </citation>
    <scope>NUCLEOTIDE SEQUENCE [LARGE SCALE GENOMIC DNA]</scope>
    <source>
        <strain evidence="2">UBA11621</strain>
    </source>
</reference>
<dbReference type="Pfam" id="PF11750">
    <property type="entry name" value="DUF3307"/>
    <property type="match status" value="1"/>
</dbReference>
<dbReference type="EMBL" id="DONK01000139">
    <property type="protein sequence ID" value="HBU51525.1"/>
    <property type="molecule type" value="Genomic_DNA"/>
</dbReference>
<keyword evidence="1" id="KW-1133">Transmembrane helix</keyword>
<dbReference type="AlphaFoldDB" id="A0A358E0P6"/>
<feature type="transmembrane region" description="Helical" evidence="1">
    <location>
        <begin position="96"/>
        <end position="114"/>
    </location>
</feature>
<keyword evidence="1" id="KW-0812">Transmembrane</keyword>
<sequence>MLAEPQLLVALVLAHLLADFYFQPFTWVQQRNERHALALPLYLHAIIHGILAAAAMFLFSSTISIASIGVGAIVVAVSHFKIDVIKSYCKQNTTSFVVDQIAHIVVILGVFLYAT</sequence>
<evidence type="ECO:0000313" key="3">
    <source>
        <dbReference type="Proteomes" id="UP000264779"/>
    </source>
</evidence>
<proteinExistence type="predicted"/>
<comment type="caution">
    <text evidence="2">The sequence shown here is derived from an EMBL/GenBank/DDBJ whole genome shotgun (WGS) entry which is preliminary data.</text>
</comment>
<protein>
    <submittedName>
        <fullName evidence="2">DUF3307 domain-containing protein</fullName>
    </submittedName>
</protein>
<gene>
    <name evidence="2" type="ORF">DEB45_09705</name>
</gene>
<dbReference type="Proteomes" id="UP000264779">
    <property type="component" value="Unassembled WGS sequence"/>
</dbReference>
<keyword evidence="1" id="KW-0472">Membrane</keyword>
<accession>A0A358E0P6</accession>
<feature type="transmembrane region" description="Helical" evidence="1">
    <location>
        <begin position="46"/>
        <end position="75"/>
    </location>
</feature>
<evidence type="ECO:0000313" key="2">
    <source>
        <dbReference type="EMBL" id="HBU51525.1"/>
    </source>
</evidence>